<feature type="domain" description="SHOCT-like" evidence="1">
    <location>
        <begin position="8"/>
        <end position="58"/>
    </location>
</feature>
<protein>
    <recommendedName>
        <fullName evidence="1">SHOCT-like domain-containing protein</fullName>
    </recommendedName>
</protein>
<name>A0A6L5Y4R5_9FIRM</name>
<evidence type="ECO:0000313" key="2">
    <source>
        <dbReference type="EMBL" id="MST51613.1"/>
    </source>
</evidence>
<evidence type="ECO:0000313" key="3">
    <source>
        <dbReference type="Proteomes" id="UP000474676"/>
    </source>
</evidence>
<gene>
    <name evidence="2" type="ORF">FYJ64_04730</name>
</gene>
<proteinExistence type="predicted"/>
<dbReference type="AlphaFoldDB" id="A0A6L5Y4R5"/>
<dbReference type="InterPro" id="IPR046749">
    <property type="entry name" value="SHOCT_2"/>
</dbReference>
<organism evidence="2 3">
    <name type="scientific">Hornefia butyriciproducens</name>
    <dbReference type="NCBI Taxonomy" id="2652293"/>
    <lineage>
        <taxon>Bacteria</taxon>
        <taxon>Bacillati</taxon>
        <taxon>Bacillota</taxon>
        <taxon>Clostridia</taxon>
        <taxon>Peptostreptococcales</taxon>
        <taxon>Anaerovoracaceae</taxon>
        <taxon>Hornefia</taxon>
    </lineage>
</organism>
<dbReference type="EMBL" id="VUMZ01000003">
    <property type="protein sequence ID" value="MST51613.1"/>
    <property type="molecule type" value="Genomic_DNA"/>
</dbReference>
<reference evidence="2 3" key="1">
    <citation type="submission" date="2019-08" db="EMBL/GenBank/DDBJ databases">
        <title>In-depth cultivation of the pig gut microbiome towards novel bacterial diversity and tailored functional studies.</title>
        <authorList>
            <person name="Wylensek D."/>
            <person name="Hitch T.C.A."/>
            <person name="Clavel T."/>
        </authorList>
    </citation>
    <scope>NUCLEOTIDE SEQUENCE [LARGE SCALE GENOMIC DNA]</scope>
    <source>
        <strain evidence="2 3">WCA-MUC-591-APC-3H</strain>
    </source>
</reference>
<comment type="caution">
    <text evidence="2">The sequence shown here is derived from an EMBL/GenBank/DDBJ whole genome shotgun (WGS) entry which is preliminary data.</text>
</comment>
<evidence type="ECO:0000259" key="1">
    <source>
        <dbReference type="Pfam" id="PF20612"/>
    </source>
</evidence>
<accession>A0A6L5Y4R5</accession>
<dbReference type="Proteomes" id="UP000474676">
    <property type="component" value="Unassembled WGS sequence"/>
</dbReference>
<dbReference type="Pfam" id="PF20612">
    <property type="entry name" value="SHOCT_2"/>
    <property type="match status" value="1"/>
</dbReference>
<keyword evidence="3" id="KW-1185">Reference proteome</keyword>
<sequence>MTTDRFFTPEQFQQDIDYYRAQIITKALLDAELISLEEYHKMSELNAQSFSPFLVDIFPNTVDSTAVQR</sequence>